<dbReference type="FunFam" id="2.60.120.200:FF:000114">
    <property type="entry name" value="Probable endo-1,3(4)-beta-glucanase NFIA_089530"/>
    <property type="match status" value="1"/>
</dbReference>
<dbReference type="PROSITE" id="PS51762">
    <property type="entry name" value="GH16_2"/>
    <property type="match status" value="1"/>
</dbReference>
<sequence>MATNIVLFAHNASHDSGAYTLTDDLSYDNFFDNFDFFSGPDPTRGFVQYHNASSAIEQGLVGYLEDTKSVFMGVDYTNKDPKGRASVRLESKKNFNHGLLVADIRHMPPSQCGLWLACWLLGAESWPAGGEVDLVEGVNDYEHNAVTLHTSNGCVVDNVTSLIPGSAQADDFDAPFTGTLTTADCDVAAANQDKNVGCSIKAPSSLSQVQIGRGSSQDQTSLPSYGTEFNKAGGGIYAMEWTTTSISVWFFPRTSPLYTSTANSTTPDPKQWGTPLAHFAGSGCDLAARFRDLRIIFNTAFCGEWAGKEWDRSCAEKTGVDTCDAYVRDHPEVFKEAYWEVSGLKWFQRQAPAKREMEGGAFVKAKGRFYRV</sequence>
<dbReference type="EC" id="3.2.1.6" evidence="3"/>
<protein>
    <recommendedName>
        <fullName evidence="3">endo-1,3(4)-beta-glucanase</fullName>
        <ecNumber evidence="3">3.2.1.6</ecNumber>
    </recommendedName>
</protein>
<comment type="caution">
    <text evidence="7">The sequence shown here is derived from an EMBL/GenBank/DDBJ whole genome shotgun (WGS) entry which is preliminary data.</text>
</comment>
<evidence type="ECO:0000313" key="8">
    <source>
        <dbReference type="Proteomes" id="UP000813461"/>
    </source>
</evidence>
<dbReference type="AlphaFoldDB" id="A0A8K0W3Y6"/>
<dbReference type="SUPFAM" id="SSF49899">
    <property type="entry name" value="Concanavalin A-like lectins/glucanases"/>
    <property type="match status" value="1"/>
</dbReference>
<evidence type="ECO:0000256" key="3">
    <source>
        <dbReference type="ARBA" id="ARBA00012599"/>
    </source>
</evidence>
<dbReference type="Pfam" id="PF26113">
    <property type="entry name" value="GH16_XgeA"/>
    <property type="match status" value="1"/>
</dbReference>
<evidence type="ECO:0000259" key="6">
    <source>
        <dbReference type="PROSITE" id="PS51762"/>
    </source>
</evidence>
<comment type="catalytic activity">
    <reaction evidence="1">
        <text>Endohydrolysis of (1-&gt;3)- or (1-&gt;4)-linkages in beta-D-glucans when the glucose residue whose reducing group is involved in the linkage to be hydrolyzed is itself substituted at C-3.</text>
        <dbReference type="EC" id="3.2.1.6"/>
    </reaction>
</comment>
<proteinExistence type="inferred from homology"/>
<gene>
    <name evidence="7" type="ORF">FB567DRAFT_566064</name>
</gene>
<keyword evidence="4" id="KW-0378">Hydrolase</keyword>
<dbReference type="PANTHER" id="PTHR10963">
    <property type="entry name" value="GLYCOSYL HYDROLASE-RELATED"/>
    <property type="match status" value="1"/>
</dbReference>
<evidence type="ECO:0000256" key="4">
    <source>
        <dbReference type="ARBA" id="ARBA00022801"/>
    </source>
</evidence>
<evidence type="ECO:0000256" key="5">
    <source>
        <dbReference type="ARBA" id="ARBA00023295"/>
    </source>
</evidence>
<dbReference type="Proteomes" id="UP000813461">
    <property type="component" value="Unassembled WGS sequence"/>
</dbReference>
<organism evidence="7 8">
    <name type="scientific">Paraphoma chrysanthemicola</name>
    <dbReference type="NCBI Taxonomy" id="798071"/>
    <lineage>
        <taxon>Eukaryota</taxon>
        <taxon>Fungi</taxon>
        <taxon>Dikarya</taxon>
        <taxon>Ascomycota</taxon>
        <taxon>Pezizomycotina</taxon>
        <taxon>Dothideomycetes</taxon>
        <taxon>Pleosporomycetidae</taxon>
        <taxon>Pleosporales</taxon>
        <taxon>Pleosporineae</taxon>
        <taxon>Phaeosphaeriaceae</taxon>
        <taxon>Paraphoma</taxon>
    </lineage>
</organism>
<reference evidence="7" key="1">
    <citation type="journal article" date="2021" name="Nat. Commun.">
        <title>Genetic determinants of endophytism in the Arabidopsis root mycobiome.</title>
        <authorList>
            <person name="Mesny F."/>
            <person name="Miyauchi S."/>
            <person name="Thiergart T."/>
            <person name="Pickel B."/>
            <person name="Atanasova L."/>
            <person name="Karlsson M."/>
            <person name="Huettel B."/>
            <person name="Barry K.W."/>
            <person name="Haridas S."/>
            <person name="Chen C."/>
            <person name="Bauer D."/>
            <person name="Andreopoulos W."/>
            <person name="Pangilinan J."/>
            <person name="LaButti K."/>
            <person name="Riley R."/>
            <person name="Lipzen A."/>
            <person name="Clum A."/>
            <person name="Drula E."/>
            <person name="Henrissat B."/>
            <person name="Kohler A."/>
            <person name="Grigoriev I.V."/>
            <person name="Martin F.M."/>
            <person name="Hacquard S."/>
        </authorList>
    </citation>
    <scope>NUCLEOTIDE SEQUENCE</scope>
    <source>
        <strain evidence="7">MPI-SDFR-AT-0120</strain>
    </source>
</reference>
<keyword evidence="5" id="KW-0326">Glycosidase</keyword>
<dbReference type="OrthoDB" id="192832at2759"/>
<dbReference type="PANTHER" id="PTHR10963:SF24">
    <property type="entry name" value="GLYCOSIDASE C21B10.07-RELATED"/>
    <property type="match status" value="1"/>
</dbReference>
<dbReference type="Gene3D" id="2.60.120.200">
    <property type="match status" value="1"/>
</dbReference>
<evidence type="ECO:0000256" key="2">
    <source>
        <dbReference type="ARBA" id="ARBA00006865"/>
    </source>
</evidence>
<dbReference type="CDD" id="cd02181">
    <property type="entry name" value="GH16_fungal_Lam16A_glucanase"/>
    <property type="match status" value="1"/>
</dbReference>
<dbReference type="InterPro" id="IPR013320">
    <property type="entry name" value="ConA-like_dom_sf"/>
</dbReference>
<dbReference type="InterPro" id="IPR050546">
    <property type="entry name" value="Glycosyl_Hydrlase_16"/>
</dbReference>
<evidence type="ECO:0000256" key="1">
    <source>
        <dbReference type="ARBA" id="ARBA00000124"/>
    </source>
</evidence>
<dbReference type="EMBL" id="JAGMVJ010000001">
    <property type="protein sequence ID" value="KAH7095121.1"/>
    <property type="molecule type" value="Genomic_DNA"/>
</dbReference>
<accession>A0A8K0W3Y6</accession>
<dbReference type="InterPro" id="IPR000757">
    <property type="entry name" value="Beta-glucanase-like"/>
</dbReference>
<evidence type="ECO:0000313" key="7">
    <source>
        <dbReference type="EMBL" id="KAH7095121.1"/>
    </source>
</evidence>
<feature type="domain" description="GH16" evidence="6">
    <location>
        <begin position="14"/>
        <end position="314"/>
    </location>
</feature>
<dbReference type="GO" id="GO:0052861">
    <property type="term" value="F:endo-1,3(4)-beta-glucanase activity"/>
    <property type="evidence" value="ECO:0007669"/>
    <property type="project" value="UniProtKB-EC"/>
</dbReference>
<dbReference type="GO" id="GO:0009251">
    <property type="term" value="P:glucan catabolic process"/>
    <property type="evidence" value="ECO:0007669"/>
    <property type="project" value="TreeGrafter"/>
</dbReference>
<name>A0A8K0W3Y6_9PLEO</name>
<comment type="similarity">
    <text evidence="2">Belongs to the glycosyl hydrolase 16 family.</text>
</comment>
<keyword evidence="8" id="KW-1185">Reference proteome</keyword>